<feature type="region of interest" description="Disordered" evidence="1">
    <location>
        <begin position="485"/>
        <end position="537"/>
    </location>
</feature>
<gene>
    <name evidence="2" type="ORF">FOL46_005932</name>
    <name evidence="3" type="ORF">FOZ61_003578</name>
</gene>
<dbReference type="Proteomes" id="UP000570595">
    <property type="component" value="Unassembled WGS sequence"/>
</dbReference>
<evidence type="ECO:0000313" key="2">
    <source>
        <dbReference type="EMBL" id="KAF4660955.1"/>
    </source>
</evidence>
<evidence type="ECO:0000313" key="5">
    <source>
        <dbReference type="Proteomes" id="UP000572268"/>
    </source>
</evidence>
<name>A0A7J6LPD4_PEROL</name>
<dbReference type="Proteomes" id="UP000572268">
    <property type="component" value="Unassembled WGS sequence"/>
</dbReference>
<comment type="caution">
    <text evidence="3">The sequence shown here is derived from an EMBL/GenBank/DDBJ whole genome shotgun (WGS) entry which is preliminary data.</text>
</comment>
<dbReference type="OrthoDB" id="426663at2759"/>
<protein>
    <submittedName>
        <fullName evidence="3">Uncharacterized protein</fullName>
    </submittedName>
</protein>
<sequence>MLSQSAPGMGAVYSGIEDVVAWEMFSVLPIYYESGVASLSTALRGFATAARTNSDVETTVKGLISDIETKENEDSGDADPLAVAKVVEGAKTGELEEPVPLNKASLVDAAKAIQPTLYDSAANTVVGKLCEIDAVVSSLEDPTSNQGSGRVGRYTPGNGKTAAVITDADEGNLLKAITDSAMAVALGYSPVTLYCPDEVAPVARVLLAGRGVEVVTKEVAPSAVQDAAVISCASSCPRSCLFSADDDVTSPTTKVEALGRWSQGPAWMRLGRLFNRGDTTSEYELPLLAEDALTFLEPSSQKKFMEVLDETLDVIRSIASESGVIERSADKDETRVRHLLLASPEPYDALVKTAVLDATMKELATTDDEDTKTVLHYVSLGGAPIVDPAKSFSRFTSRSLGWQTITHPSYEHLLSWLNEHDTRMPQFYSTVDYKLLPKAFTDSVDVVNDRFPLDAVQLSSFYVNDFLDGAEVNLSMSEMVRDITTKPQPRNDMFGGFDDDLATDPITDLSPDEDSADEAEDDEQDKSTAADDVSEDVNIKDKIVKEFDSMKDTPAENKA</sequence>
<feature type="compositionally biased region" description="Acidic residues" evidence="1">
    <location>
        <begin position="510"/>
        <end position="524"/>
    </location>
</feature>
<evidence type="ECO:0000313" key="3">
    <source>
        <dbReference type="EMBL" id="KAF4661074.1"/>
    </source>
</evidence>
<evidence type="ECO:0000256" key="1">
    <source>
        <dbReference type="SAM" id="MobiDB-lite"/>
    </source>
</evidence>
<dbReference type="EMBL" id="JABANN010000370">
    <property type="protein sequence ID" value="KAF4660955.1"/>
    <property type="molecule type" value="Genomic_DNA"/>
</dbReference>
<dbReference type="AlphaFoldDB" id="A0A7J6LPD4"/>
<dbReference type="EMBL" id="JABAHT010000210">
    <property type="protein sequence ID" value="KAF4661074.1"/>
    <property type="molecule type" value="Genomic_DNA"/>
</dbReference>
<accession>A0A7J6LPD4</accession>
<organism evidence="3 4">
    <name type="scientific">Perkinsus olseni</name>
    <name type="common">Perkinsus atlanticus</name>
    <dbReference type="NCBI Taxonomy" id="32597"/>
    <lineage>
        <taxon>Eukaryota</taxon>
        <taxon>Sar</taxon>
        <taxon>Alveolata</taxon>
        <taxon>Perkinsozoa</taxon>
        <taxon>Perkinsea</taxon>
        <taxon>Perkinsida</taxon>
        <taxon>Perkinsidae</taxon>
        <taxon>Perkinsus</taxon>
    </lineage>
</organism>
<reference evidence="4 5" key="1">
    <citation type="submission" date="2020-04" db="EMBL/GenBank/DDBJ databases">
        <title>Perkinsus olseni comparative genomics.</title>
        <authorList>
            <person name="Bogema D.R."/>
        </authorList>
    </citation>
    <scope>NUCLEOTIDE SEQUENCE [LARGE SCALE GENOMIC DNA]</scope>
    <source>
        <strain evidence="3">ATCC PRA-179</strain>
        <strain evidence="2">ATCC PRA-31</strain>
    </source>
</reference>
<evidence type="ECO:0000313" key="4">
    <source>
        <dbReference type="Proteomes" id="UP000570595"/>
    </source>
</evidence>
<proteinExistence type="predicted"/>